<name>A0ABT1J4F5_9ACTN</name>
<keyword evidence="2" id="KW-1185">Reference proteome</keyword>
<proteinExistence type="predicted"/>
<reference evidence="1 2" key="1">
    <citation type="submission" date="2022-06" db="EMBL/GenBank/DDBJ databases">
        <title>Sequencing the genomes of 1000 actinobacteria strains.</title>
        <authorList>
            <person name="Klenk H.-P."/>
        </authorList>
    </citation>
    <scope>NUCLEOTIDE SEQUENCE [LARGE SCALE GENOMIC DNA]</scope>
    <source>
        <strain evidence="1 2">DSM 41656</strain>
    </source>
</reference>
<evidence type="ECO:0000313" key="1">
    <source>
        <dbReference type="EMBL" id="MCP2312109.1"/>
    </source>
</evidence>
<comment type="caution">
    <text evidence="1">The sequence shown here is derived from an EMBL/GenBank/DDBJ whole genome shotgun (WGS) entry which is preliminary data.</text>
</comment>
<dbReference type="GO" id="GO:0016787">
    <property type="term" value="F:hydrolase activity"/>
    <property type="evidence" value="ECO:0007669"/>
    <property type="project" value="UniProtKB-KW"/>
</dbReference>
<dbReference type="RefSeq" id="WP_253800969.1">
    <property type="nucleotide sequence ID" value="NZ_BAAAUB010000034.1"/>
</dbReference>
<dbReference type="CDD" id="cd11533">
    <property type="entry name" value="NTP-PPase_Af0060_like"/>
    <property type="match status" value="1"/>
</dbReference>
<dbReference type="SUPFAM" id="SSF101386">
    <property type="entry name" value="all-alpha NTP pyrophosphatases"/>
    <property type="match status" value="1"/>
</dbReference>
<dbReference type="Proteomes" id="UP001206483">
    <property type="component" value="Unassembled WGS sequence"/>
</dbReference>
<accession>A0ABT1J4F5</accession>
<keyword evidence="1" id="KW-0378">Hydrolase</keyword>
<dbReference type="EMBL" id="JAMZDX010000005">
    <property type="protein sequence ID" value="MCP2312109.1"/>
    <property type="molecule type" value="Genomic_DNA"/>
</dbReference>
<evidence type="ECO:0000313" key="2">
    <source>
        <dbReference type="Proteomes" id="UP001206483"/>
    </source>
</evidence>
<protein>
    <submittedName>
        <fullName evidence="1">NTP pyrophosphatase (Non-canonical NTP hydrolase)</fullName>
    </submittedName>
</protein>
<organism evidence="1 2">
    <name type="scientific">Kitasatospora paracochleata</name>
    <dbReference type="NCBI Taxonomy" id="58354"/>
    <lineage>
        <taxon>Bacteria</taxon>
        <taxon>Bacillati</taxon>
        <taxon>Actinomycetota</taxon>
        <taxon>Actinomycetes</taxon>
        <taxon>Kitasatosporales</taxon>
        <taxon>Streptomycetaceae</taxon>
        <taxon>Kitasatospora</taxon>
    </lineage>
</organism>
<sequence length="104" mass="11382">MDEDAWRAVARLNDWLTGDSPRPTELQRVLQVLKVSEEAGEVAEAVIGALGANPRKGHSHTWDDVSAELCDVIITAMVALTRIDPAPAERFRTHLAKVTARSLP</sequence>
<dbReference type="Gene3D" id="1.10.287.1080">
    <property type="entry name" value="MazG-like"/>
    <property type="match status" value="1"/>
</dbReference>
<gene>
    <name evidence="1" type="ORF">FHR36_005275</name>
</gene>
<dbReference type="InterPro" id="IPR044548">
    <property type="entry name" value="AF0060_NTP-PPase_MazG-like"/>
</dbReference>